<organism evidence="3 4">
    <name type="scientific">Terribacillus saccharophilus</name>
    <dbReference type="NCBI Taxonomy" id="361277"/>
    <lineage>
        <taxon>Bacteria</taxon>
        <taxon>Bacillati</taxon>
        <taxon>Bacillota</taxon>
        <taxon>Bacilli</taxon>
        <taxon>Bacillales</taxon>
        <taxon>Bacillaceae</taxon>
        <taxon>Terribacillus</taxon>
    </lineage>
</organism>
<feature type="domain" description="Prophage endopeptidase tail N-terminal" evidence="2">
    <location>
        <begin position="12"/>
        <end position="86"/>
    </location>
</feature>
<dbReference type="EMBL" id="NPBJ01000013">
    <property type="protein sequence ID" value="PAE00540.1"/>
    <property type="molecule type" value="Genomic_DNA"/>
</dbReference>
<dbReference type="InterPro" id="IPR007119">
    <property type="entry name" value="Phage_tail_spike_N"/>
</dbReference>
<dbReference type="Proteomes" id="UP000216852">
    <property type="component" value="Unassembled WGS sequence"/>
</dbReference>
<dbReference type="Pfam" id="PF18994">
    <property type="entry name" value="Prophage_tailD1"/>
    <property type="match status" value="1"/>
</dbReference>
<evidence type="ECO:0000313" key="4">
    <source>
        <dbReference type="Proteomes" id="UP000216852"/>
    </source>
</evidence>
<proteinExistence type="predicted"/>
<evidence type="ECO:0000259" key="2">
    <source>
        <dbReference type="Pfam" id="PF18994"/>
    </source>
</evidence>
<comment type="caution">
    <text evidence="3">The sequence shown here is derived from an EMBL/GenBank/DDBJ whole genome shotgun (WGS) entry which is preliminary data.</text>
</comment>
<dbReference type="Pfam" id="PF06605">
    <property type="entry name" value="Prophage_tail"/>
    <property type="match status" value="1"/>
</dbReference>
<evidence type="ECO:0000259" key="1">
    <source>
        <dbReference type="Pfam" id="PF06605"/>
    </source>
</evidence>
<reference evidence="3 4" key="1">
    <citation type="submission" date="2017-07" db="EMBL/GenBank/DDBJ databases">
        <title>Isolation and whole genome analysis of endospore-forming bacteria from heroin.</title>
        <authorList>
            <person name="Kalinowski J."/>
            <person name="Ahrens B."/>
            <person name="Al-Dilaimi A."/>
            <person name="Winkler A."/>
            <person name="Wibberg D."/>
            <person name="Schleenbecker U."/>
            <person name="Ruckert C."/>
            <person name="Wolfel R."/>
            <person name="Grass G."/>
        </authorList>
    </citation>
    <scope>NUCLEOTIDE SEQUENCE [LARGE SCALE GENOMIC DNA]</scope>
    <source>
        <strain evidence="3 4">7517-1</strain>
    </source>
</reference>
<sequence length="526" mass="59176">MADLSIIIQPSVSEPISDMADFTRKRTTDGTYEISFYVTRTQRNADIFDAIVNEAYLEIDGELFIIGETSRNPIGNTVEKYVRAQHEMFNKLRTFIETTRSGALRLNACLDIALAGSGLTYEVVGDFPSEEFENFGQNTGIKLLETIVDRFEVEYRVVGKHLVFAKEIARYTDDHFSHGHNLASIEENVNTDDIRTFIKGFGAVDEETGEYLVTAEYESPYAGLYRDENGNKRLLYAEYVYDERFTNYASLLAELKRTLNDTPEYNLTITYEELKRNGFTLYDFQLGDYVWVKYEPLGLDLQVRIISVEDYPFNSGKSPVIELGNFNVSYVGGVVRAERAVQNQSVQISTVTVNVTKAQAEAKKANEAATVVQQQLTQETETWSGHINNSDIHVTPQDKLAWDDHIEDDAIHVSQADRDKWNAASDPDGSAELALKIARLRGRKVHRLLYAGNKTITLPFSYDPGKNQLDVRVEYLSRISGSSGALPAGMVADYLETNTTSITFTDAMNPPNGTYIEIFIADKDVT</sequence>
<dbReference type="Gene3D" id="6.20.110.10">
    <property type="match status" value="1"/>
</dbReference>
<dbReference type="InterPro" id="IPR044051">
    <property type="entry name" value="Prophage_tail_N"/>
</dbReference>
<dbReference type="InterPro" id="IPR010572">
    <property type="entry name" value="Tail_dom"/>
</dbReference>
<gene>
    <name evidence="3" type="ORF">CHH48_07165</name>
</gene>
<evidence type="ECO:0000313" key="3">
    <source>
        <dbReference type="EMBL" id="PAE00540.1"/>
    </source>
</evidence>
<feature type="domain" description="Tail spike" evidence="1">
    <location>
        <begin position="94"/>
        <end position="327"/>
    </location>
</feature>
<keyword evidence="4" id="KW-1185">Reference proteome</keyword>
<dbReference type="RefSeq" id="WP_095218453.1">
    <property type="nucleotide sequence ID" value="NZ_NPBJ01000013.1"/>
</dbReference>
<evidence type="ECO:0008006" key="5">
    <source>
        <dbReference type="Google" id="ProtNLM"/>
    </source>
</evidence>
<protein>
    <recommendedName>
        <fullName evidence="5">Prophage tail endopeptidase domain-containing protein</fullName>
    </recommendedName>
</protein>
<dbReference type="Gene3D" id="3.55.50.40">
    <property type="match status" value="1"/>
</dbReference>
<name>A0ABX4H084_9BACI</name>
<dbReference type="NCBIfam" id="TIGR01665">
    <property type="entry name" value="put_anti_recept"/>
    <property type="match status" value="1"/>
</dbReference>
<accession>A0ABX4H084</accession>